<keyword evidence="2" id="KW-0812">Transmembrane</keyword>
<feature type="transmembrane region" description="Helical" evidence="2">
    <location>
        <begin position="254"/>
        <end position="283"/>
    </location>
</feature>
<keyword evidence="2" id="KW-0472">Membrane</keyword>
<organism evidence="3">
    <name type="scientific">Chlamydomonas applanata</name>
    <name type="common">Chlamydomonas humicola</name>
    <dbReference type="NCBI Taxonomy" id="35704"/>
    <lineage>
        <taxon>Eukaryota</taxon>
        <taxon>Viridiplantae</taxon>
        <taxon>Chlorophyta</taxon>
        <taxon>core chlorophytes</taxon>
        <taxon>Chlorophyceae</taxon>
        <taxon>CS clade</taxon>
        <taxon>Chlamydomonadales</taxon>
        <taxon>Chlamydomonadaceae</taxon>
        <taxon>Chlamydomonas</taxon>
    </lineage>
</organism>
<dbReference type="EMBL" id="KT625417">
    <property type="protein sequence ID" value="ALO63242.1"/>
    <property type="molecule type" value="Genomic_DNA"/>
</dbReference>
<feature type="transmembrane region" description="Helical" evidence="2">
    <location>
        <begin position="304"/>
        <end position="328"/>
    </location>
</feature>
<feature type="region of interest" description="Disordered" evidence="1">
    <location>
        <begin position="1732"/>
        <end position="1757"/>
    </location>
</feature>
<accession>A0A0S2LPT6</accession>
<keyword evidence="3" id="KW-0150">Chloroplast</keyword>
<sequence length="2318" mass="268182">MIPILSVVTSVKDYLEVVHKLIEYDTSNLNINYSELGAIITYLVISLKNAFVDFLSFSWLNNLWSLPVIIPDISSAMISEISVLDGYFHNAFNFLDTPVSYSQDQNTLISSVEKLTIGILNSLFLFLPTSTAHIITLRRFVMQGLEAGYISGLGTIAGNLLWLTSVIFGWRFFVIPWLSLDIFRYVLGFILLVKYMWDSYNERRTVLEDVSKQKIFLLNFLLALTEQTSIYPFISNISVSPEASLLESFPADSYIQFICIHGAYLLGIAVGCISLLHLTCWFWENPAFKIYMWMISSFKVSTSFYYKVLNFTFLYLTMISAISSIPYYGLDYTITNPLGYVNDDRIVQDKLVLETSFLGGKASDRNTRRNPGRHGRRERWKRRIRKYRTFDSSLYDQGIYDLFTIEDLNYGFDRFWLRRKLRNHHVKFRFFPGPWMRSFKKQLAKPRLESYTGPRIEFFRILFEQVYHPSFHAYETKKTRPLMGDAGASPGKAPLAGPDKNRMSSFNLSKKDFSIYSFSPARDTSFNSSLNTISSSGSTTNRPTRESTSSMLFSISSLGSASSSTKSQSNYVIRKNFIHENSTLRKFVRKLDNRLKVAQIGLSLSPVQGENSLQKNQTIYSKRWKNVFSKMYKRDITNNSNSMKESLNNTLLNTSLDSNIKKQRTIVNNEQILRYRSLLQKNQQNQKSTFAGSGWGAAPGYGNEVPGKAARDMNSPFGKKQFVFLHPLKFYLQQEAAFNRKLRYYTPSVYRKFSVENNAPYFRVMMRRYFYNYKPTNRWERTMKVASLRKARRKTTRIPRKLQNSQNIQSSVLESSVLTPVVSSGFALTSTQNRENAQTQLSSVELNRLQKPTYNYSVVSKRGSRYRYQIYKDVLQHWYYSPFNRLLLKMDVDSFIRRQPTSHFLTPKEENLLHLRRVLLSEHYNTLRWYTNMEHYRSMKTRLGGGTKSFSSRVYNQQFAGTFKKIRHLFAITPSQGNVVLKFDQPLYNEYPNTSANPLLNSMVIHEELLNPGPTPGVSDENNRLPQSLGGAGNSELTSSIRFSYSLLNQSQNVVRDYLIQARSGREEYIKTLLNQNNYTTLTQFIYKGQKLRGDEPTTSQRLLNNQEKQYLLTNDEMTQIDKQFNNSLKGSPFTSLGGEKAKLRNYLNDTNLMEDLYVTYLKKWKRRINDQEALKNYLTRRIDKRQKRKQKREKHLLMKLKQLSAGSAFSEGTQGNDKATRSQTTLEQSLDINNKQTLNNQIVTTGLQKSIFDGILTLKNLDSKITTSNEKSFYKKTNTVLPSSRIASRSIGLDAPRRRRSLRSYKRYDSLNTVKKEQLVKDVQLTTSQLKNIVNKYKTTGLLKQPNVTNKLQKVVGNRVSTIYKTFKTTLSSSLGLTKLTRLLKPIKRKTLTSWRKKERAFGKQKRLRKDFKVFKDNKYMLATSNQTLLDRVNLNSFNSRQKRDSLMSQTNQQSFNDIYEDNNPERSTSGFNLFIQKFKRKRSSQRHSRGRRNHGVFKKRTLSTLLKKDLKTLDSQLSSETKMILYNKINAKTNTESQALLPTLDFELRDLKQRKTKQRKQRYWKQKRSKFNQKRQKYRKRRRDSIGKIRLLSKQLKRVKNKIEIQNWWWKQFLPSIQASTDALWQIEKDKLIQQKLSELSPTDILERDRLFNLNNSLQIGNKDFKPLALPEAMRLKNQVTTQNLNMGLDSLNKQNSVFISPQGSPSEAGDSNSNFEVVNRLYENLFINSGNPELKMSPSPPRGEGPEDRNTKNGFNPFLVPNTGLPFYAGWDESLRKFVVTNRMLSRQDAGYEMSSLKTVDEGYSLSATKDNRASEQSVIPGLKPLFDTMKPSNSSDTTKGANQSLLFTQAPLEGMNAATTLYWQIPFTTYDPDQFFALGMDGFSPIGWRKFLFRHSILKSWLSSKTNSSSSDDSSSTLFRGSNEKDTRSLRDRSDSTQSVDVDPGNLVNPKGSLIVKKQNILVSSGSLDSTSNLVSSLKNQITQFNGRNVSSVFNSNKSLFKTPDGLNTSVKSTQAKLATSRRLKKRLRRVRKHPRTPVWFPSGPLLNQVLPVHYIYVFYKRARLPRDRYLKRRLLNAKTIQSNESFNTLNSSGNMSNIDFTLRKRLKPKRKYHLKRTLSSANVVIPRRFKFIGSSDELLVSRRTRPLSSTKINKSIADLVKEQKLMRTKQRNLAAKQQTPALRVKQLKRRVQRQIIRSVWRYRPRAGGFVWPGDYLKLELVKAPKLKSQLNTNNVSSLNTSNINLSSTTDNSSTLSKRKAKRKKKRALVEWQIQPKKYLYEKHNIRVLKKKLEKAQRSDKIREKVKELNFTKS</sequence>
<reference evidence="3" key="1">
    <citation type="journal article" date="2015" name="BMC Evol. Biol.">
        <title>Chloroplast phylogenomic analysis of chlorophyte green algae identifies a novel lineage sister to the Sphaeropleales (Chlorophyceae).</title>
        <authorList>
            <person name="Lemieux C."/>
            <person name="Vincent A.T."/>
            <person name="Labarre A."/>
            <person name="Otis C."/>
            <person name="Turmel M."/>
        </authorList>
    </citation>
    <scope>NUCLEOTIDE SEQUENCE</scope>
</reference>
<feature type="transmembrane region" description="Helical" evidence="2">
    <location>
        <begin position="174"/>
        <end position="195"/>
    </location>
</feature>
<feature type="transmembrane region" description="Helical" evidence="2">
    <location>
        <begin position="115"/>
        <end position="135"/>
    </location>
</feature>
<evidence type="ECO:0000313" key="3">
    <source>
        <dbReference type="EMBL" id="ALO63242.1"/>
    </source>
</evidence>
<evidence type="ECO:0000256" key="1">
    <source>
        <dbReference type="SAM" id="MobiDB-lite"/>
    </source>
</evidence>
<gene>
    <name evidence="3" type="primary">ycf1</name>
</gene>
<feature type="transmembrane region" description="Helical" evidence="2">
    <location>
        <begin position="147"/>
        <end position="168"/>
    </location>
</feature>
<evidence type="ECO:0000256" key="2">
    <source>
        <dbReference type="SAM" id="Phobius"/>
    </source>
</evidence>
<feature type="compositionally biased region" description="Basic and acidic residues" evidence="1">
    <location>
        <begin position="1926"/>
        <end position="1939"/>
    </location>
</feature>
<feature type="compositionally biased region" description="Low complexity" evidence="1">
    <location>
        <begin position="1908"/>
        <end position="1921"/>
    </location>
</feature>
<keyword evidence="3" id="KW-0934">Plastid</keyword>
<protein>
    <submittedName>
        <fullName evidence="3">Hypothetical chloroplast RF1</fullName>
    </submittedName>
</protein>
<feature type="compositionally biased region" description="Low complexity" evidence="1">
    <location>
        <begin position="2243"/>
        <end position="2260"/>
    </location>
</feature>
<keyword evidence="2" id="KW-1133">Transmembrane helix</keyword>
<name>A0A0S2LPT6_CHLAP</name>
<feature type="transmembrane region" description="Helical" evidence="2">
    <location>
        <begin position="215"/>
        <end position="234"/>
    </location>
</feature>
<feature type="region of interest" description="Disordered" evidence="1">
    <location>
        <begin position="2243"/>
        <end position="2266"/>
    </location>
</feature>
<proteinExistence type="predicted"/>
<feature type="region of interest" description="Disordered" evidence="1">
    <location>
        <begin position="1908"/>
        <end position="1949"/>
    </location>
</feature>
<geneLocation type="chloroplast" evidence="3"/>